<sequence>MQYLSSRSEFWYTLFREGWKTTRRRNSLKTFRSFLYTFARPLGNVETTTGGPRVLGRRALRRTFGKAMPKFFR</sequence>
<accession>A0A7V4THT8</accession>
<comment type="caution">
    <text evidence="1">The sequence shown here is derived from an EMBL/GenBank/DDBJ whole genome shotgun (WGS) entry which is preliminary data.</text>
</comment>
<gene>
    <name evidence="1" type="ORF">ENW11_09310</name>
</gene>
<dbReference type="EMBL" id="DTIY01000076">
    <property type="protein sequence ID" value="HGY39987.1"/>
    <property type="molecule type" value="Genomic_DNA"/>
</dbReference>
<name>A0A7V4THT8_9BACT</name>
<proteinExistence type="predicted"/>
<dbReference type="AlphaFoldDB" id="A0A7V4THT8"/>
<evidence type="ECO:0000313" key="1">
    <source>
        <dbReference type="EMBL" id="HGY39987.1"/>
    </source>
</evidence>
<protein>
    <submittedName>
        <fullName evidence="1">Uncharacterized protein</fullName>
    </submittedName>
</protein>
<organism evidence="1">
    <name type="scientific">Candidatus Caldatribacterium saccharofermentans</name>
    <dbReference type="NCBI Taxonomy" id="1454753"/>
    <lineage>
        <taxon>Bacteria</taxon>
        <taxon>Pseudomonadati</taxon>
        <taxon>Atribacterota</taxon>
        <taxon>Atribacteria</taxon>
        <taxon>Atribacterales</taxon>
        <taxon>Candidatus Caldatribacteriaceae</taxon>
        <taxon>Candidatus Caldatribacterium</taxon>
    </lineage>
</organism>
<reference evidence="1" key="1">
    <citation type="journal article" date="2020" name="mSystems">
        <title>Genome- and Community-Level Interaction Insights into Carbon Utilization and Element Cycling Functions of Hydrothermarchaeota in Hydrothermal Sediment.</title>
        <authorList>
            <person name="Zhou Z."/>
            <person name="Liu Y."/>
            <person name="Xu W."/>
            <person name="Pan J."/>
            <person name="Luo Z.H."/>
            <person name="Li M."/>
        </authorList>
    </citation>
    <scope>NUCLEOTIDE SEQUENCE [LARGE SCALE GENOMIC DNA]</scope>
    <source>
        <strain evidence="1">SpSt-82</strain>
    </source>
</reference>